<keyword evidence="4 10" id="KW-0489">Methyltransferase</keyword>
<keyword evidence="8 10" id="KW-1133">Transmembrane helix</keyword>
<dbReference type="EC" id="2.1.1.100" evidence="3 10"/>
<comment type="cofactor">
    <cofactor evidence="10">
        <name>Zn(2+)</name>
        <dbReference type="ChEBI" id="CHEBI:29105"/>
    </cofactor>
    <text evidence="10">Divalent metal cations. Probably Zn(2+).</text>
</comment>
<evidence type="ECO:0000256" key="3">
    <source>
        <dbReference type="ARBA" id="ARBA00012151"/>
    </source>
</evidence>
<evidence type="ECO:0000256" key="1">
    <source>
        <dbReference type="ARBA" id="ARBA00004141"/>
    </source>
</evidence>
<dbReference type="GO" id="GO:0032259">
    <property type="term" value="P:methylation"/>
    <property type="evidence" value="ECO:0007669"/>
    <property type="project" value="UniProtKB-KW"/>
</dbReference>
<keyword evidence="12" id="KW-1185">Reference proteome</keyword>
<reference evidence="11" key="1">
    <citation type="submission" date="2019-09" db="EMBL/GenBank/DDBJ databases">
        <title>Draft genome information of white flower Hibiscus syriacus.</title>
        <authorList>
            <person name="Kim Y.-M."/>
        </authorList>
    </citation>
    <scope>NUCLEOTIDE SEQUENCE [LARGE SCALE GENOMIC DNA]</scope>
    <source>
        <strain evidence="11">YM2019G1</strain>
    </source>
</reference>
<evidence type="ECO:0000313" key="12">
    <source>
        <dbReference type="Proteomes" id="UP000436088"/>
    </source>
</evidence>
<comment type="caution">
    <text evidence="11">The sequence shown here is derived from an EMBL/GenBank/DDBJ whole genome shotgun (WGS) entry which is preliminary data.</text>
</comment>
<dbReference type="Pfam" id="PF04140">
    <property type="entry name" value="ICMT"/>
    <property type="match status" value="1"/>
</dbReference>
<dbReference type="EMBL" id="VEPZ02000065">
    <property type="protein sequence ID" value="KAE8734615.1"/>
    <property type="molecule type" value="Genomic_DNA"/>
</dbReference>
<comment type="similarity">
    <text evidence="2 10">Belongs to the class VI-like SAM-binding methyltransferase superfamily. Isoprenylcysteine carboxyl methyltransferase family.</text>
</comment>
<proteinExistence type="inferred from homology"/>
<keyword evidence="5" id="KW-0808">Transferase</keyword>
<evidence type="ECO:0000256" key="8">
    <source>
        <dbReference type="ARBA" id="ARBA00022989"/>
    </source>
</evidence>
<evidence type="ECO:0000256" key="5">
    <source>
        <dbReference type="ARBA" id="ARBA00022679"/>
    </source>
</evidence>
<organism evidence="11 12">
    <name type="scientific">Hibiscus syriacus</name>
    <name type="common">Rose of Sharon</name>
    <dbReference type="NCBI Taxonomy" id="106335"/>
    <lineage>
        <taxon>Eukaryota</taxon>
        <taxon>Viridiplantae</taxon>
        <taxon>Streptophyta</taxon>
        <taxon>Embryophyta</taxon>
        <taxon>Tracheophyta</taxon>
        <taxon>Spermatophyta</taxon>
        <taxon>Magnoliopsida</taxon>
        <taxon>eudicotyledons</taxon>
        <taxon>Gunneridae</taxon>
        <taxon>Pentapetalae</taxon>
        <taxon>rosids</taxon>
        <taxon>malvids</taxon>
        <taxon>Malvales</taxon>
        <taxon>Malvaceae</taxon>
        <taxon>Malvoideae</taxon>
        <taxon>Hibiscus</taxon>
    </lineage>
</organism>
<sequence>MLIVDTPSGRTFFSKDRSIFHRCSGIAVEYVLAVAIHGISNVNLSSLLVSKEYVLAMVFSLVEYFFELFLFPGLKEHLWVSNLGLLMVVVGEIVRKLAIVTAGRSFTHLIRVRHEDHHRLVTSGVYAFVRHPSYCGFLIWSVGTQIMLCNPISTVGFAIVVWRFFASRIPYEEYFLRQFFGADYEEYARRVPSGVPYVM</sequence>
<comment type="catalytic activity">
    <reaction evidence="10">
        <text>[protein]-C-terminal S-[(2E,6E)-farnesyl]-L-cysteine + S-adenosyl-L-methionine = [protein]-C-terminal S-[(2E,6E)-farnesyl]-L-cysteine methyl ester + S-adenosyl-L-homocysteine</text>
        <dbReference type="Rhea" id="RHEA:21672"/>
        <dbReference type="Rhea" id="RHEA-COMP:12125"/>
        <dbReference type="Rhea" id="RHEA-COMP:12126"/>
        <dbReference type="ChEBI" id="CHEBI:57856"/>
        <dbReference type="ChEBI" id="CHEBI:59789"/>
        <dbReference type="ChEBI" id="CHEBI:90510"/>
        <dbReference type="ChEBI" id="CHEBI:90511"/>
        <dbReference type="EC" id="2.1.1.100"/>
    </reaction>
</comment>
<feature type="transmembrane region" description="Helical" evidence="10">
    <location>
        <begin position="53"/>
        <end position="71"/>
    </location>
</feature>
<protein>
    <recommendedName>
        <fullName evidence="3 10">Protein-S-isoprenylcysteine O-methyltransferase</fullName>
        <ecNumber evidence="3 10">2.1.1.100</ecNumber>
    </recommendedName>
</protein>
<evidence type="ECO:0000256" key="4">
    <source>
        <dbReference type="ARBA" id="ARBA00022603"/>
    </source>
</evidence>
<name>A0A6A3CYG3_HIBSY</name>
<dbReference type="PANTHER" id="PTHR12714:SF19">
    <property type="entry name" value="PROTEIN-S-ISOPRENYLCYSTEINE O-METHYLTRANSFERASE"/>
    <property type="match status" value="1"/>
</dbReference>
<evidence type="ECO:0000256" key="10">
    <source>
        <dbReference type="RuleBase" id="RU362022"/>
    </source>
</evidence>
<dbReference type="PROSITE" id="PS51564">
    <property type="entry name" value="SAM_ICMT"/>
    <property type="match status" value="1"/>
</dbReference>
<comment type="caution">
    <text evidence="10">Lacks conserved residue(s) required for the propagation of feature annotation.</text>
</comment>
<keyword evidence="6 10" id="KW-0949">S-adenosyl-L-methionine</keyword>
<keyword evidence="10" id="KW-0256">Endoplasmic reticulum</keyword>
<evidence type="ECO:0000313" key="11">
    <source>
        <dbReference type="EMBL" id="KAE8734615.1"/>
    </source>
</evidence>
<dbReference type="GO" id="GO:0005789">
    <property type="term" value="C:endoplasmic reticulum membrane"/>
    <property type="evidence" value="ECO:0007669"/>
    <property type="project" value="UniProtKB-SubCell"/>
</dbReference>
<dbReference type="InterPro" id="IPR007269">
    <property type="entry name" value="ICMT_MeTrfase"/>
</dbReference>
<dbReference type="Proteomes" id="UP000436088">
    <property type="component" value="Unassembled WGS sequence"/>
</dbReference>
<evidence type="ECO:0000256" key="7">
    <source>
        <dbReference type="ARBA" id="ARBA00022692"/>
    </source>
</evidence>
<gene>
    <name evidence="11" type="ORF">F3Y22_tig00000738pilonHSYRG00068</name>
</gene>
<dbReference type="AlphaFoldDB" id="A0A6A3CYG3"/>
<evidence type="ECO:0000256" key="2">
    <source>
        <dbReference type="ARBA" id="ARBA00009140"/>
    </source>
</evidence>
<dbReference type="PANTHER" id="PTHR12714">
    <property type="entry name" value="PROTEIN-S ISOPRENYLCYSTEINE O-METHYLTRANSFERASE"/>
    <property type="match status" value="1"/>
</dbReference>
<comment type="subcellular location">
    <subcellularLocation>
        <location evidence="10">Endoplasmic reticulum membrane</location>
        <topology evidence="10">Multi-pass membrane protein</topology>
    </subcellularLocation>
    <subcellularLocation>
        <location evidence="1">Membrane</location>
        <topology evidence="1">Multi-pass membrane protein</topology>
    </subcellularLocation>
</comment>
<keyword evidence="7 10" id="KW-0812">Transmembrane</keyword>
<keyword evidence="9 10" id="KW-0472">Membrane</keyword>
<dbReference type="Gene3D" id="1.20.120.1630">
    <property type="match status" value="1"/>
</dbReference>
<dbReference type="GO" id="GO:0004671">
    <property type="term" value="F:protein C-terminal S-isoprenylcysteine carboxyl O-methyltransferase activity"/>
    <property type="evidence" value="ECO:0007669"/>
    <property type="project" value="UniProtKB-EC"/>
</dbReference>
<accession>A0A6A3CYG3</accession>
<evidence type="ECO:0000256" key="9">
    <source>
        <dbReference type="ARBA" id="ARBA00023136"/>
    </source>
</evidence>
<evidence type="ECO:0000256" key="6">
    <source>
        <dbReference type="ARBA" id="ARBA00022691"/>
    </source>
</evidence>
<feature type="transmembrane region" description="Helical" evidence="10">
    <location>
        <begin position="77"/>
        <end position="94"/>
    </location>
</feature>
<dbReference type="InterPro" id="IPR025770">
    <property type="entry name" value="PPMT_MeTrfase"/>
</dbReference>